<organism evidence="1 2">
    <name type="scientific">Dentiscutata heterogama</name>
    <dbReference type="NCBI Taxonomy" id="1316150"/>
    <lineage>
        <taxon>Eukaryota</taxon>
        <taxon>Fungi</taxon>
        <taxon>Fungi incertae sedis</taxon>
        <taxon>Mucoromycota</taxon>
        <taxon>Glomeromycotina</taxon>
        <taxon>Glomeromycetes</taxon>
        <taxon>Diversisporales</taxon>
        <taxon>Gigasporaceae</taxon>
        <taxon>Dentiscutata</taxon>
    </lineage>
</organism>
<gene>
    <name evidence="1" type="ORF">DHETER_LOCUS15525</name>
</gene>
<comment type="caution">
    <text evidence="1">The sequence shown here is derived from an EMBL/GenBank/DDBJ whole genome shotgun (WGS) entry which is preliminary data.</text>
</comment>
<feature type="non-terminal residue" evidence="1">
    <location>
        <position position="1"/>
    </location>
</feature>
<dbReference type="Proteomes" id="UP000789702">
    <property type="component" value="Unassembled WGS sequence"/>
</dbReference>
<name>A0ACA9QUV7_9GLOM</name>
<evidence type="ECO:0000313" key="2">
    <source>
        <dbReference type="Proteomes" id="UP000789702"/>
    </source>
</evidence>
<keyword evidence="2" id="KW-1185">Reference proteome</keyword>
<reference evidence="1" key="1">
    <citation type="submission" date="2021-06" db="EMBL/GenBank/DDBJ databases">
        <authorList>
            <person name="Kallberg Y."/>
            <person name="Tangrot J."/>
            <person name="Rosling A."/>
        </authorList>
    </citation>
    <scope>NUCLEOTIDE SEQUENCE</scope>
    <source>
        <strain evidence="1">IL203A</strain>
    </source>
</reference>
<evidence type="ECO:0000313" key="1">
    <source>
        <dbReference type="EMBL" id="CAG8765278.1"/>
    </source>
</evidence>
<dbReference type="EMBL" id="CAJVPU010053491">
    <property type="protein sequence ID" value="CAG8765278.1"/>
    <property type="molecule type" value="Genomic_DNA"/>
</dbReference>
<sequence length="44" mass="4870">LVSSVHHSNLSGIKAQAKRATKRRQKGRKSLKTGKGTIAREKKK</sequence>
<protein>
    <submittedName>
        <fullName evidence="1">17444_t:CDS:1</fullName>
    </submittedName>
</protein>
<feature type="non-terminal residue" evidence="1">
    <location>
        <position position="44"/>
    </location>
</feature>
<accession>A0ACA9QUV7</accession>
<proteinExistence type="predicted"/>